<dbReference type="EC" id="2.4.1.255" evidence="3"/>
<proteinExistence type="inferred from homology"/>
<feature type="domain" description="O-GlcNAc transferase C-terminal" evidence="10">
    <location>
        <begin position="563"/>
        <end position="746"/>
    </location>
</feature>
<evidence type="ECO:0000313" key="12">
    <source>
        <dbReference type="Proteomes" id="UP000070255"/>
    </source>
</evidence>
<feature type="domain" description="O-GlcNAc transferase C-terminal" evidence="10">
    <location>
        <begin position="349"/>
        <end position="543"/>
    </location>
</feature>
<keyword evidence="4" id="KW-0328">Glycosyltransferase</keyword>
<dbReference type="Gene3D" id="3.40.50.11380">
    <property type="match status" value="1"/>
</dbReference>
<feature type="region of interest" description="Disordered" evidence="9">
    <location>
        <begin position="158"/>
        <end position="181"/>
    </location>
</feature>
<gene>
    <name evidence="11" type="ORF">WS72_01000</name>
</gene>
<dbReference type="InterPro" id="IPR029489">
    <property type="entry name" value="OGT/SEC/SPY_C"/>
</dbReference>
<dbReference type="Gene3D" id="1.25.40.10">
    <property type="entry name" value="Tetratricopeptide repeat domain"/>
    <property type="match status" value="2"/>
</dbReference>
<evidence type="ECO:0000256" key="6">
    <source>
        <dbReference type="ARBA" id="ARBA00022737"/>
    </source>
</evidence>
<evidence type="ECO:0000256" key="4">
    <source>
        <dbReference type="ARBA" id="ARBA00022676"/>
    </source>
</evidence>
<evidence type="ECO:0000313" key="11">
    <source>
        <dbReference type="EMBL" id="KWZ41598.1"/>
    </source>
</evidence>
<comment type="pathway">
    <text evidence="1">Protein modification; protein glycosylation.</text>
</comment>
<dbReference type="SUPFAM" id="SSF48452">
    <property type="entry name" value="TPR-like"/>
    <property type="match status" value="1"/>
</dbReference>
<dbReference type="InterPro" id="IPR051939">
    <property type="entry name" value="Glycosyltr_41/O-GlcNAc_trsf"/>
</dbReference>
<feature type="compositionally biased region" description="Polar residues" evidence="9">
    <location>
        <begin position="774"/>
        <end position="783"/>
    </location>
</feature>
<dbReference type="Proteomes" id="UP000070255">
    <property type="component" value="Unassembled WGS sequence"/>
</dbReference>
<sequence length="783" mass="85979">MSAIFESSAPLPPEQQMNADIALVLQSALEHHHKGELEDARALYEAILGAQPEHADTRYNLAVLLVQTGSPVDALQHFETVLGTHPRHGNYWVGYVNALIEAGQIAAAWTALNLAQQLGVKGPAVDTIVLRLAHSEEGRPAAVGIVPAATAAQAVPVAAETSETPEPHAGSARRPGRQEMSRAETLYDHGRDAEAAKAARTLTRRYPSHGPAWRVLGLALHRSGRYVEALEPLFRTTELLPDDSNCRVLYADTLRLANRLPEAESQCREAIARNAGYAEAHRVLGVVLAAIGRQNEAIEAGKRAIEIAPDSATAYGSLAVTLFEGGLLNEAEQYFRRAFELDPRDTLAHSNLLFNLTHRIDIDIDAHIAAHRDYAAHHEAPLKAAWPRHANRRDPQRRLRIGFVSGDLFDHAVASYLLPLVEHLVKDPALSLTFYHNYVRDDRVTARLRACSHAWHTVAGLTDAQFVNRIRADGIDILVDLSGHSGRNRLSVFARKPAPVQVSWIGYPATTGLDAIDYYFTDSYAVPFGPMEAQYTEKIVHLSSGATFSPATNAPPVNMLPALHNGRVTFGSFNRLNKLRADVIAVWARVMRAVPDSHIVVGSMPGDEDRLEIGKTLTSWFAREGIARDRLVFQPRTTTTVYLQQHHHVDLCLDTFPYTGSTTVLNALWMGVPTLTMRGKTPSSRAGLTWMSHVGLESFVADDVDDFVAKGIALASDVPTLARIRGELRERCARSAAFQPQRVAQDVSDALRIMWRRWCDGQPPAPFAVPPRDATTTVAGDRP</sequence>
<dbReference type="PANTHER" id="PTHR44835">
    <property type="entry name" value="UDP-N-ACETYLGLUCOSAMINE--PEPTIDE N-ACETYLGLUCOSAMINYLTRANSFERASE SPINDLY-RELATED"/>
    <property type="match status" value="1"/>
</dbReference>
<dbReference type="EMBL" id="LNJQ01000001">
    <property type="protein sequence ID" value="KWZ41598.1"/>
    <property type="molecule type" value="Genomic_DNA"/>
</dbReference>
<dbReference type="SMART" id="SM00028">
    <property type="entry name" value="TPR"/>
    <property type="match status" value="5"/>
</dbReference>
<dbReference type="PROSITE" id="PS50005">
    <property type="entry name" value="TPR"/>
    <property type="match status" value="3"/>
</dbReference>
<comment type="caution">
    <text evidence="11">The sequence shown here is derived from an EMBL/GenBank/DDBJ whole genome shotgun (WGS) entry which is preliminary data.</text>
</comment>
<feature type="repeat" description="TPR" evidence="8">
    <location>
        <begin position="210"/>
        <end position="243"/>
    </location>
</feature>
<evidence type="ECO:0000256" key="5">
    <source>
        <dbReference type="ARBA" id="ARBA00022679"/>
    </source>
</evidence>
<dbReference type="Gene3D" id="3.40.50.2000">
    <property type="entry name" value="Glycogen Phosphorylase B"/>
    <property type="match status" value="1"/>
</dbReference>
<evidence type="ECO:0000256" key="9">
    <source>
        <dbReference type="SAM" id="MobiDB-lite"/>
    </source>
</evidence>
<dbReference type="InterPro" id="IPR019734">
    <property type="entry name" value="TPR_rpt"/>
</dbReference>
<keyword evidence="6" id="KW-0677">Repeat</keyword>
<evidence type="ECO:0000256" key="1">
    <source>
        <dbReference type="ARBA" id="ARBA00004922"/>
    </source>
</evidence>
<feature type="repeat" description="TPR" evidence="8">
    <location>
        <begin position="312"/>
        <end position="345"/>
    </location>
</feature>
<feature type="region of interest" description="Disordered" evidence="9">
    <location>
        <begin position="764"/>
        <end position="783"/>
    </location>
</feature>
<accession>A0ABR5T9D5</accession>
<reference evidence="11 12" key="1">
    <citation type="submission" date="2015-11" db="EMBL/GenBank/DDBJ databases">
        <authorList>
            <person name="Sahl J."/>
            <person name="Wagner D."/>
            <person name="Keim P."/>
        </authorList>
    </citation>
    <scope>NUCLEOTIDE SEQUENCE [LARGE SCALE GENOMIC DNA]</scope>
    <source>
        <strain evidence="11 12">BDU18</strain>
    </source>
</reference>
<dbReference type="PANTHER" id="PTHR44835:SF1">
    <property type="entry name" value="PROTEIN O-GLCNAC TRANSFERASE"/>
    <property type="match status" value="1"/>
</dbReference>
<evidence type="ECO:0000256" key="3">
    <source>
        <dbReference type="ARBA" id="ARBA00011970"/>
    </source>
</evidence>
<evidence type="ECO:0000256" key="8">
    <source>
        <dbReference type="PROSITE-ProRule" id="PRU00339"/>
    </source>
</evidence>
<evidence type="ECO:0000259" key="10">
    <source>
        <dbReference type="Pfam" id="PF13844"/>
    </source>
</evidence>
<dbReference type="InterPro" id="IPR011990">
    <property type="entry name" value="TPR-like_helical_dom_sf"/>
</dbReference>
<evidence type="ECO:0000256" key="2">
    <source>
        <dbReference type="ARBA" id="ARBA00005386"/>
    </source>
</evidence>
<comment type="similarity">
    <text evidence="2">Belongs to the glycosyltransferase 41 family. O-GlcNAc transferase subfamily.</text>
</comment>
<keyword evidence="12" id="KW-1185">Reference proteome</keyword>
<keyword evidence="7 8" id="KW-0802">TPR repeat</keyword>
<organism evidence="11 12">
    <name type="scientific">Burkholderia savannae</name>
    <dbReference type="NCBI Taxonomy" id="1637837"/>
    <lineage>
        <taxon>Bacteria</taxon>
        <taxon>Pseudomonadati</taxon>
        <taxon>Pseudomonadota</taxon>
        <taxon>Betaproteobacteria</taxon>
        <taxon>Burkholderiales</taxon>
        <taxon>Burkholderiaceae</taxon>
        <taxon>Burkholderia</taxon>
        <taxon>pseudomallei group</taxon>
    </lineage>
</organism>
<feature type="repeat" description="TPR" evidence="8">
    <location>
        <begin position="278"/>
        <end position="311"/>
    </location>
</feature>
<dbReference type="RefSeq" id="WP_060821449.1">
    <property type="nucleotide sequence ID" value="NZ_LNJQ01000001.1"/>
</dbReference>
<dbReference type="Pfam" id="PF13844">
    <property type="entry name" value="Glyco_transf_41"/>
    <property type="match status" value="2"/>
</dbReference>
<protein>
    <recommendedName>
        <fullName evidence="3">protein O-GlcNAc transferase</fullName>
        <ecNumber evidence="3">2.4.1.255</ecNumber>
    </recommendedName>
</protein>
<keyword evidence="5" id="KW-0808">Transferase</keyword>
<dbReference type="Pfam" id="PF13432">
    <property type="entry name" value="TPR_16"/>
    <property type="match status" value="3"/>
</dbReference>
<name>A0ABR5T9D5_9BURK</name>
<evidence type="ECO:0000256" key="7">
    <source>
        <dbReference type="ARBA" id="ARBA00022803"/>
    </source>
</evidence>